<dbReference type="Gene3D" id="1.20.140.40">
    <property type="entry name" value="Invertase/pectin methylesterase inhibitor family protein"/>
    <property type="match status" value="1"/>
</dbReference>
<dbReference type="EC" id="4.2.1.75" evidence="3 7"/>
<dbReference type="GO" id="GO:0006780">
    <property type="term" value="P:uroporphyrinogen III biosynthetic process"/>
    <property type="evidence" value="ECO:0007669"/>
    <property type="project" value="UniProtKB-UniRule"/>
</dbReference>
<dbReference type="NCBIfam" id="TIGR01614">
    <property type="entry name" value="PME_inhib"/>
    <property type="match status" value="1"/>
</dbReference>
<dbReference type="SUPFAM" id="SSF69618">
    <property type="entry name" value="HemD-like"/>
    <property type="match status" value="1"/>
</dbReference>
<feature type="domain" description="Pectinesterase inhibitor" evidence="8">
    <location>
        <begin position="383"/>
        <end position="532"/>
    </location>
</feature>
<evidence type="ECO:0000256" key="3">
    <source>
        <dbReference type="ARBA" id="ARBA00013109"/>
    </source>
</evidence>
<proteinExistence type="inferred from homology"/>
<dbReference type="FunFam" id="3.40.50.10090:FF:000009">
    <property type="entry name" value="Uroporphyrinogen-III synthase, chloroplastic"/>
    <property type="match status" value="1"/>
</dbReference>
<evidence type="ECO:0000313" key="9">
    <source>
        <dbReference type="EMBL" id="KAJ8450769.1"/>
    </source>
</evidence>
<comment type="caution">
    <text evidence="9">The sequence shown here is derived from an EMBL/GenBank/DDBJ whole genome shotgun (WGS) entry which is preliminary data.</text>
</comment>
<dbReference type="PANTHER" id="PTHR38042:SF1">
    <property type="entry name" value="UROPORPHYRINOGEN-III SYNTHASE, CHLOROPLASTIC"/>
    <property type="match status" value="1"/>
</dbReference>
<dbReference type="GO" id="GO:0006782">
    <property type="term" value="P:protoporphyrinogen IX biosynthetic process"/>
    <property type="evidence" value="ECO:0007669"/>
    <property type="project" value="UniProtKB-UniRule"/>
</dbReference>
<protein>
    <recommendedName>
        <fullName evidence="3 7">Uroporphyrinogen-III synthase</fullName>
        <ecNumber evidence="3 7">4.2.1.75</ecNumber>
    </recommendedName>
</protein>
<dbReference type="InterPro" id="IPR036108">
    <property type="entry name" value="4pyrrol_syn_uPrphyn_synt_sf"/>
</dbReference>
<evidence type="ECO:0000256" key="4">
    <source>
        <dbReference type="ARBA" id="ARBA00023239"/>
    </source>
</evidence>
<evidence type="ECO:0000256" key="5">
    <source>
        <dbReference type="ARBA" id="ARBA00023244"/>
    </source>
</evidence>
<evidence type="ECO:0000313" key="10">
    <source>
        <dbReference type="Proteomes" id="UP001153076"/>
    </source>
</evidence>
<dbReference type="Proteomes" id="UP001153076">
    <property type="component" value="Unassembled WGS sequence"/>
</dbReference>
<comment type="catalytic activity">
    <reaction evidence="6 7">
        <text>hydroxymethylbilane = uroporphyrinogen III + H2O</text>
        <dbReference type="Rhea" id="RHEA:18965"/>
        <dbReference type="ChEBI" id="CHEBI:15377"/>
        <dbReference type="ChEBI" id="CHEBI:57308"/>
        <dbReference type="ChEBI" id="CHEBI:57845"/>
        <dbReference type="EC" id="4.2.1.75"/>
    </reaction>
</comment>
<dbReference type="CDD" id="cd06578">
    <property type="entry name" value="HemD"/>
    <property type="match status" value="1"/>
</dbReference>
<dbReference type="GO" id="GO:0009507">
    <property type="term" value="C:chloroplast"/>
    <property type="evidence" value="ECO:0007669"/>
    <property type="project" value="TreeGrafter"/>
</dbReference>
<name>A0A9Q1KW36_9CARY</name>
<dbReference type="InterPro" id="IPR039793">
    <property type="entry name" value="UROS/Hem4"/>
</dbReference>
<dbReference type="InterPro" id="IPR006501">
    <property type="entry name" value="Pectinesterase_inhib_dom"/>
</dbReference>
<keyword evidence="5 7" id="KW-0627">Porphyrin biosynthesis</keyword>
<reference evidence="9" key="1">
    <citation type="submission" date="2022-04" db="EMBL/GenBank/DDBJ databases">
        <title>Carnegiea gigantea Genome sequencing and assembly v2.</title>
        <authorList>
            <person name="Copetti D."/>
            <person name="Sanderson M.J."/>
            <person name="Burquez A."/>
            <person name="Wojciechowski M.F."/>
        </authorList>
    </citation>
    <scope>NUCLEOTIDE SEQUENCE</scope>
    <source>
        <strain evidence="9">SGP5-SGP5p</strain>
        <tissue evidence="9">Aerial part</tissue>
    </source>
</reference>
<dbReference type="PANTHER" id="PTHR38042">
    <property type="entry name" value="UROPORPHYRINOGEN-III SYNTHASE, CHLOROPLASTIC"/>
    <property type="match status" value="1"/>
</dbReference>
<comment type="pathway">
    <text evidence="1 7">Porphyrin-containing compound metabolism; protoporphyrin-IX biosynthesis; coproporphyrinogen-III from 5-aminolevulinate: step 3/4.</text>
</comment>
<dbReference type="CDD" id="cd14859">
    <property type="entry name" value="PMEI_like"/>
    <property type="match status" value="1"/>
</dbReference>
<evidence type="ECO:0000256" key="1">
    <source>
        <dbReference type="ARBA" id="ARBA00004772"/>
    </source>
</evidence>
<dbReference type="EMBL" id="JAKOGI010000013">
    <property type="protein sequence ID" value="KAJ8450769.1"/>
    <property type="molecule type" value="Genomic_DNA"/>
</dbReference>
<dbReference type="SUPFAM" id="SSF101148">
    <property type="entry name" value="Plant invertase/pectin methylesterase inhibitor"/>
    <property type="match status" value="1"/>
</dbReference>
<comment type="function">
    <text evidence="7">Catalyzes cyclization of the linear tetrapyrrole, hydroxymethylbilane, to the macrocyclic uroporphyrinogen III.</text>
</comment>
<organism evidence="9 10">
    <name type="scientific">Carnegiea gigantea</name>
    <dbReference type="NCBI Taxonomy" id="171969"/>
    <lineage>
        <taxon>Eukaryota</taxon>
        <taxon>Viridiplantae</taxon>
        <taxon>Streptophyta</taxon>
        <taxon>Embryophyta</taxon>
        <taxon>Tracheophyta</taxon>
        <taxon>Spermatophyta</taxon>
        <taxon>Magnoliopsida</taxon>
        <taxon>eudicotyledons</taxon>
        <taxon>Gunneridae</taxon>
        <taxon>Pentapetalae</taxon>
        <taxon>Caryophyllales</taxon>
        <taxon>Cactineae</taxon>
        <taxon>Cactaceae</taxon>
        <taxon>Cactoideae</taxon>
        <taxon>Echinocereeae</taxon>
        <taxon>Carnegiea</taxon>
    </lineage>
</organism>
<evidence type="ECO:0000259" key="8">
    <source>
        <dbReference type="SMART" id="SM00856"/>
    </source>
</evidence>
<evidence type="ECO:0000256" key="6">
    <source>
        <dbReference type="ARBA" id="ARBA00048617"/>
    </source>
</evidence>
<keyword evidence="10" id="KW-1185">Reference proteome</keyword>
<comment type="similarity">
    <text evidence="2 7">Belongs to the uroporphyrinogen-III synthase family.</text>
</comment>
<dbReference type="SMART" id="SM00856">
    <property type="entry name" value="PMEI"/>
    <property type="match status" value="1"/>
</dbReference>
<dbReference type="GO" id="GO:0004852">
    <property type="term" value="F:uroporphyrinogen-III synthase activity"/>
    <property type="evidence" value="ECO:0007669"/>
    <property type="project" value="UniProtKB-UniRule"/>
</dbReference>
<keyword evidence="4 7" id="KW-0456">Lyase</keyword>
<evidence type="ECO:0000256" key="7">
    <source>
        <dbReference type="RuleBase" id="RU366031"/>
    </source>
</evidence>
<dbReference type="GO" id="GO:0004857">
    <property type="term" value="F:enzyme inhibitor activity"/>
    <property type="evidence" value="ECO:0007669"/>
    <property type="project" value="InterPro"/>
</dbReference>
<sequence length="544" mass="58517">MSQATAGSSPHPTIMTDIIISSCRIRCLQIYLCCFDSMASLSLSALYPPCSSPAFTAKIRGQSFIPSFTIRASSSSSSSHTNAKVVVTRERGNNVKLISALAKHDICCLEFPLIEHAEGPDLNRLPSVLGEVCDEEDKFGLQASTNLDYGNDLTCEDAKFDWVIITSPEAGLVFLDAWRAAGSPNVKIGVVGAGTASVFTEVMQSSNSLDVAFTPSKATAKVLASELPRAGDETCSVLYPASVKASSELEEGLSSRGFEVTRLNTYTTVPVQHVDPLLLEQALAAPVVAVASPSAVRAWLEIIPAIENWSNAVACIGETTGLAAKRLGLQNVYYPSNPGLEGWVCSILDALKMHDHTHKQEQPQVCRTSGKAEQISMFPPHDCDDDLILKTCKNTQYTDLCVSSLKSDPTSSDADLKGLATIMVNVGIANATETYSYLSSKLTSSTGDSTLLKKVFGLCAVKYSYATDSLKSCVQDLSQENYDYASMHVTAAADYPNGCRNSFKRNPGLGYPNELKGREDGLKHICAVVLGILEQIYFTDNRHG</sequence>
<gene>
    <name evidence="9" type="ORF">Cgig2_021241</name>
</gene>
<accession>A0A9Q1KW36</accession>
<dbReference type="Gene3D" id="3.40.50.10090">
    <property type="match status" value="2"/>
</dbReference>
<dbReference type="InterPro" id="IPR035513">
    <property type="entry name" value="Invertase/methylesterase_inhib"/>
</dbReference>
<dbReference type="AlphaFoldDB" id="A0A9Q1KW36"/>
<dbReference type="InterPro" id="IPR003754">
    <property type="entry name" value="4pyrrol_synth_uPrphyn_synth"/>
</dbReference>
<dbReference type="Pfam" id="PF02602">
    <property type="entry name" value="HEM4"/>
    <property type="match status" value="1"/>
</dbReference>
<dbReference type="OrthoDB" id="443551at2759"/>
<dbReference type="Pfam" id="PF04043">
    <property type="entry name" value="PMEI"/>
    <property type="match status" value="1"/>
</dbReference>
<evidence type="ECO:0000256" key="2">
    <source>
        <dbReference type="ARBA" id="ARBA00008133"/>
    </source>
</evidence>